<feature type="transmembrane region" description="Helical" evidence="2">
    <location>
        <begin position="30"/>
        <end position="52"/>
    </location>
</feature>
<dbReference type="InterPro" id="IPR050922">
    <property type="entry name" value="LytR/CpsA/Psr_CW_biosynth"/>
</dbReference>
<gene>
    <name evidence="4" type="ORF">G9H71_19800</name>
</gene>
<dbReference type="InterPro" id="IPR027381">
    <property type="entry name" value="LytR/CpsA/Psr_C"/>
</dbReference>
<proteinExistence type="predicted"/>
<accession>A0ABX0GYK1</accession>
<dbReference type="PANTHER" id="PTHR33392:SF6">
    <property type="entry name" value="POLYISOPRENYL-TEICHOIC ACID--PEPTIDOGLYCAN TEICHOIC ACID TRANSFERASE TAGU"/>
    <property type="match status" value="1"/>
</dbReference>
<sequence length="213" mass="21741">MSRSSSREQPDALQQPRHGSHRGRRAAARAALGSVVAVLAVVAIVGGLWAVLGRAPADTTSDDDAAAASATYDAVPSPSAPRATATQTRRATPSPTPTPTPSRTPRPTPTPPTPSSEGAGGGDEGELRDLQVVVLNQTGRNGLAAATASRLRAAGWTVAAVGNFRGTVPSTTVYYPDGAEAAARALAADLEGTDRVRPRFSTLSSTRLTVVLA</sequence>
<keyword evidence="2" id="KW-0812">Transmembrane</keyword>
<dbReference type="Pfam" id="PF13399">
    <property type="entry name" value="LytR_C"/>
    <property type="match status" value="1"/>
</dbReference>
<organism evidence="4 5">
    <name type="scientific">Motilibacter deserti</name>
    <dbReference type="NCBI Taxonomy" id="2714956"/>
    <lineage>
        <taxon>Bacteria</taxon>
        <taxon>Bacillati</taxon>
        <taxon>Actinomycetota</taxon>
        <taxon>Actinomycetes</taxon>
        <taxon>Motilibacterales</taxon>
        <taxon>Motilibacteraceae</taxon>
        <taxon>Motilibacter</taxon>
    </lineage>
</organism>
<name>A0ABX0GYK1_9ACTN</name>
<reference evidence="4 5" key="1">
    <citation type="submission" date="2020-03" db="EMBL/GenBank/DDBJ databases">
        <title>Two novel Motilibacter sp.</title>
        <authorList>
            <person name="Liu S."/>
        </authorList>
    </citation>
    <scope>NUCLEOTIDE SEQUENCE [LARGE SCALE GENOMIC DNA]</scope>
    <source>
        <strain evidence="4 5">E257</strain>
    </source>
</reference>
<protein>
    <submittedName>
        <fullName evidence="4">LytR C-terminal domain-containing protein</fullName>
    </submittedName>
</protein>
<keyword evidence="2" id="KW-1133">Transmembrane helix</keyword>
<feature type="compositionally biased region" description="Low complexity" evidence="1">
    <location>
        <begin position="66"/>
        <end position="93"/>
    </location>
</feature>
<feature type="region of interest" description="Disordered" evidence="1">
    <location>
        <begin position="57"/>
        <end position="124"/>
    </location>
</feature>
<dbReference type="EMBL" id="JAANNP010000083">
    <property type="protein sequence ID" value="NHC16033.1"/>
    <property type="molecule type" value="Genomic_DNA"/>
</dbReference>
<feature type="compositionally biased region" description="Basic and acidic residues" evidence="1">
    <location>
        <begin position="1"/>
        <end position="10"/>
    </location>
</feature>
<evidence type="ECO:0000259" key="3">
    <source>
        <dbReference type="Pfam" id="PF13399"/>
    </source>
</evidence>
<feature type="domain" description="LytR/CpsA/Psr regulator C-terminal" evidence="3">
    <location>
        <begin position="129"/>
        <end position="212"/>
    </location>
</feature>
<evidence type="ECO:0000256" key="2">
    <source>
        <dbReference type="SAM" id="Phobius"/>
    </source>
</evidence>
<feature type="region of interest" description="Disordered" evidence="1">
    <location>
        <begin position="1"/>
        <end position="26"/>
    </location>
</feature>
<keyword evidence="2" id="KW-0472">Membrane</keyword>
<comment type="caution">
    <text evidence="4">The sequence shown here is derived from an EMBL/GenBank/DDBJ whole genome shotgun (WGS) entry which is preliminary data.</text>
</comment>
<dbReference type="RefSeq" id="WP_166284509.1">
    <property type="nucleotide sequence ID" value="NZ_JAANNP010000083.1"/>
</dbReference>
<evidence type="ECO:0000256" key="1">
    <source>
        <dbReference type="SAM" id="MobiDB-lite"/>
    </source>
</evidence>
<keyword evidence="5" id="KW-1185">Reference proteome</keyword>
<evidence type="ECO:0000313" key="5">
    <source>
        <dbReference type="Proteomes" id="UP000800981"/>
    </source>
</evidence>
<dbReference type="Proteomes" id="UP000800981">
    <property type="component" value="Unassembled WGS sequence"/>
</dbReference>
<evidence type="ECO:0000313" key="4">
    <source>
        <dbReference type="EMBL" id="NHC16033.1"/>
    </source>
</evidence>
<dbReference type="Gene3D" id="3.30.70.2390">
    <property type="match status" value="1"/>
</dbReference>
<feature type="compositionally biased region" description="Pro residues" evidence="1">
    <location>
        <begin position="94"/>
        <end position="114"/>
    </location>
</feature>
<dbReference type="PANTHER" id="PTHR33392">
    <property type="entry name" value="POLYISOPRENYL-TEICHOIC ACID--PEPTIDOGLYCAN TEICHOIC ACID TRANSFERASE TAGU"/>
    <property type="match status" value="1"/>
</dbReference>